<evidence type="ECO:0000256" key="2">
    <source>
        <dbReference type="ARBA" id="ARBA00022692"/>
    </source>
</evidence>
<feature type="compositionally biased region" description="Pro residues" evidence="6">
    <location>
        <begin position="100"/>
        <end position="110"/>
    </location>
</feature>
<reference evidence="10" key="1">
    <citation type="journal article" date="2019" name="Int. J. Syst. Evol. Microbiol.">
        <title>The Global Catalogue of Microorganisms (GCM) 10K type strain sequencing project: providing services to taxonomists for standard genome sequencing and annotation.</title>
        <authorList>
            <consortium name="The Broad Institute Genomics Platform"/>
            <consortium name="The Broad Institute Genome Sequencing Center for Infectious Disease"/>
            <person name="Wu L."/>
            <person name="Ma J."/>
        </authorList>
    </citation>
    <scope>NUCLEOTIDE SEQUENCE [LARGE SCALE GENOMIC DNA]</scope>
    <source>
        <strain evidence="10">JCM 17695</strain>
    </source>
</reference>
<evidence type="ECO:0000256" key="6">
    <source>
        <dbReference type="SAM" id="MobiDB-lite"/>
    </source>
</evidence>
<sequence>MQAIAGAAAAGCFALASYATPKALLIASAAGGLGAAGYGALQLGGAGLITASGGAAIAVGFAGGLIARRLKMPPLIVAVSGMVPSSPVSPPTAPSTNSPSPSPPRGSRPS</sequence>
<gene>
    <name evidence="9" type="ORF">ACFQV2_02185</name>
</gene>
<keyword evidence="3 7" id="KW-1133">Transmembrane helix</keyword>
<accession>A0ABW2TGU5</accession>
<name>A0ABW2TGU5_9PSEU</name>
<keyword evidence="4 7" id="KW-0472">Membrane</keyword>
<evidence type="ECO:0000256" key="3">
    <source>
        <dbReference type="ARBA" id="ARBA00022989"/>
    </source>
</evidence>
<comment type="similarity">
    <text evidence="5">Belongs to the ThrE exporter (TC 2.A.79) family.</text>
</comment>
<comment type="subcellular location">
    <subcellularLocation>
        <location evidence="1">Membrane</location>
        <topology evidence="1">Multi-pass membrane protein</topology>
    </subcellularLocation>
</comment>
<organism evidence="9 10">
    <name type="scientific">Actinokineospora soli</name>
    <dbReference type="NCBI Taxonomy" id="1048753"/>
    <lineage>
        <taxon>Bacteria</taxon>
        <taxon>Bacillati</taxon>
        <taxon>Actinomycetota</taxon>
        <taxon>Actinomycetes</taxon>
        <taxon>Pseudonocardiales</taxon>
        <taxon>Pseudonocardiaceae</taxon>
        <taxon>Actinokineospora</taxon>
    </lineage>
</organism>
<dbReference type="Pfam" id="PF12821">
    <property type="entry name" value="ThrE_2"/>
    <property type="match status" value="1"/>
</dbReference>
<keyword evidence="2 7" id="KW-0812">Transmembrane</keyword>
<feature type="transmembrane region" description="Helical" evidence="7">
    <location>
        <begin position="43"/>
        <end position="67"/>
    </location>
</feature>
<proteinExistence type="inferred from homology"/>
<protein>
    <submittedName>
        <fullName evidence="9">Threonine/serine exporter family protein</fullName>
    </submittedName>
</protein>
<dbReference type="EMBL" id="JBHTEY010000004">
    <property type="protein sequence ID" value="MFC7612634.1"/>
    <property type="molecule type" value="Genomic_DNA"/>
</dbReference>
<feature type="region of interest" description="Disordered" evidence="6">
    <location>
        <begin position="83"/>
        <end position="110"/>
    </location>
</feature>
<dbReference type="Proteomes" id="UP001596512">
    <property type="component" value="Unassembled WGS sequence"/>
</dbReference>
<evidence type="ECO:0000313" key="10">
    <source>
        <dbReference type="Proteomes" id="UP001596512"/>
    </source>
</evidence>
<feature type="domain" description="Threonine/Serine exporter ThrE" evidence="8">
    <location>
        <begin position="4"/>
        <end position="85"/>
    </location>
</feature>
<evidence type="ECO:0000313" key="9">
    <source>
        <dbReference type="EMBL" id="MFC7612634.1"/>
    </source>
</evidence>
<evidence type="ECO:0000256" key="7">
    <source>
        <dbReference type="SAM" id="Phobius"/>
    </source>
</evidence>
<evidence type="ECO:0000259" key="8">
    <source>
        <dbReference type="Pfam" id="PF12821"/>
    </source>
</evidence>
<keyword evidence="10" id="KW-1185">Reference proteome</keyword>
<evidence type="ECO:0000256" key="5">
    <source>
        <dbReference type="ARBA" id="ARBA00034125"/>
    </source>
</evidence>
<dbReference type="InterPro" id="IPR024528">
    <property type="entry name" value="ThrE_2"/>
</dbReference>
<evidence type="ECO:0000256" key="1">
    <source>
        <dbReference type="ARBA" id="ARBA00004141"/>
    </source>
</evidence>
<comment type="caution">
    <text evidence="9">The sequence shown here is derived from an EMBL/GenBank/DDBJ whole genome shotgun (WGS) entry which is preliminary data.</text>
</comment>
<evidence type="ECO:0000256" key="4">
    <source>
        <dbReference type="ARBA" id="ARBA00023136"/>
    </source>
</evidence>